<dbReference type="Proteomes" id="UP000663720">
    <property type="component" value="Chromosome"/>
</dbReference>
<name>A0A975B8N9_9BACT</name>
<dbReference type="AlphaFoldDB" id="A0A975B8N9"/>
<dbReference type="Pfam" id="PF14384">
    <property type="entry name" value="BrnA_antitoxin"/>
    <property type="match status" value="1"/>
</dbReference>
<dbReference type="KEGG" id="dli:dnl_33400"/>
<keyword evidence="2" id="KW-1185">Reference proteome</keyword>
<organism evidence="1 2">
    <name type="scientific">Desulfonema limicola</name>
    <dbReference type="NCBI Taxonomy" id="45656"/>
    <lineage>
        <taxon>Bacteria</taxon>
        <taxon>Pseudomonadati</taxon>
        <taxon>Thermodesulfobacteriota</taxon>
        <taxon>Desulfobacteria</taxon>
        <taxon>Desulfobacterales</taxon>
        <taxon>Desulfococcaceae</taxon>
        <taxon>Desulfonema</taxon>
    </lineage>
</organism>
<protein>
    <submittedName>
        <fullName evidence="1">Toxin-antitoxin system, antitoxin component, BrnA-like</fullName>
    </submittedName>
</protein>
<sequence length="98" mass="11884">MKEKNIMKKSSKTDWKALESMTDEEIDHSDIPKLPSIFFKHAKKWHPQSKVKITVELDEDLLQWFKEENDDWESRMQTALRLYVETHKESRRIQDLTH</sequence>
<accession>A0A975B8N9</accession>
<gene>
    <name evidence="1" type="ORF">dnl_33400</name>
</gene>
<dbReference type="InterPro" id="IPR025528">
    <property type="entry name" value="BrnA_antitoxin"/>
</dbReference>
<evidence type="ECO:0000313" key="2">
    <source>
        <dbReference type="Proteomes" id="UP000663720"/>
    </source>
</evidence>
<reference evidence="1" key="1">
    <citation type="journal article" date="2021" name="Microb. Physiol.">
        <title>Proteogenomic Insights into the Physiology of Marine, Sulfate-Reducing, Filamentous Desulfonema limicola and Desulfonema magnum.</title>
        <authorList>
            <person name="Schnaars V."/>
            <person name="Wohlbrand L."/>
            <person name="Scheve S."/>
            <person name="Hinrichs C."/>
            <person name="Reinhardt R."/>
            <person name="Rabus R."/>
        </authorList>
    </citation>
    <scope>NUCLEOTIDE SEQUENCE</scope>
    <source>
        <strain evidence="1">5ac10</strain>
    </source>
</reference>
<dbReference type="EMBL" id="CP061799">
    <property type="protein sequence ID" value="QTA81019.1"/>
    <property type="molecule type" value="Genomic_DNA"/>
</dbReference>
<evidence type="ECO:0000313" key="1">
    <source>
        <dbReference type="EMBL" id="QTA81019.1"/>
    </source>
</evidence>
<proteinExistence type="predicted"/>